<dbReference type="EMBL" id="JACCCF010000001">
    <property type="protein sequence ID" value="NYE40952.1"/>
    <property type="molecule type" value="Genomic_DNA"/>
</dbReference>
<evidence type="ECO:0000313" key="3">
    <source>
        <dbReference type="Proteomes" id="UP000530403"/>
    </source>
</evidence>
<comment type="caution">
    <text evidence="2">The sequence shown here is derived from an EMBL/GenBank/DDBJ whole genome shotgun (WGS) entry which is preliminary data.</text>
</comment>
<feature type="compositionally biased region" description="Low complexity" evidence="1">
    <location>
        <begin position="24"/>
        <end position="65"/>
    </location>
</feature>
<protein>
    <submittedName>
        <fullName evidence="2">Uncharacterized protein</fullName>
    </submittedName>
</protein>
<organism evidence="2 3">
    <name type="scientific">Streptomyces fulvorobeus</name>
    <dbReference type="NCBI Taxonomy" id="284028"/>
    <lineage>
        <taxon>Bacteria</taxon>
        <taxon>Bacillati</taxon>
        <taxon>Actinomycetota</taxon>
        <taxon>Actinomycetes</taxon>
        <taxon>Kitasatosporales</taxon>
        <taxon>Streptomycetaceae</taxon>
        <taxon>Streptomyces</taxon>
    </lineage>
</organism>
<name>A0A7Y9HAJ4_9ACTN</name>
<accession>A0A7Y9HAJ4</accession>
<reference evidence="2 3" key="1">
    <citation type="submission" date="2020-07" db="EMBL/GenBank/DDBJ databases">
        <title>Sequencing the genomes of 1000 actinobacteria strains.</title>
        <authorList>
            <person name="Klenk H.-P."/>
        </authorList>
    </citation>
    <scope>NUCLEOTIDE SEQUENCE [LARGE SCALE GENOMIC DNA]</scope>
    <source>
        <strain evidence="2 3">DSM 41455</strain>
    </source>
</reference>
<sequence>MSQKLGAVSGSASRTEARTRCSRARSWASIRARTFSSSVRTRSAAPASSRASTASRRPASASRASEWMPSAGWFASSFPASASIWMIRPRGRKVW</sequence>
<feature type="region of interest" description="Disordered" evidence="1">
    <location>
        <begin position="1"/>
        <end position="65"/>
    </location>
</feature>
<proteinExistence type="predicted"/>
<evidence type="ECO:0000313" key="2">
    <source>
        <dbReference type="EMBL" id="NYE40952.1"/>
    </source>
</evidence>
<evidence type="ECO:0000256" key="1">
    <source>
        <dbReference type="SAM" id="MobiDB-lite"/>
    </source>
</evidence>
<dbReference type="Proteomes" id="UP000530403">
    <property type="component" value="Unassembled WGS sequence"/>
</dbReference>
<dbReference type="AlphaFoldDB" id="A0A7Y9HAJ4"/>
<gene>
    <name evidence="2" type="ORF">HEB29_001963</name>
</gene>